<comment type="similarity">
    <text evidence="2">Belongs to the NOP16 family.</text>
</comment>
<evidence type="ECO:0000256" key="2">
    <source>
        <dbReference type="ARBA" id="ARBA00008479"/>
    </source>
</evidence>
<sequence length="146" mass="17365">MEIEVQLGEKEKRFQLPSEDVLFCTHMLEKHNDDYKAMARDKRNMYQLTPKQIRNKIREFKRSKQQYEKYLNDKRHLSKEDVMDTGTTPYTSSRFKSTKTSFKEPERVSLSLTFAILPKQKAFSGSEENNPKFAKFQEFNTADIDH</sequence>
<name>A0ABP0GC28_CLALP</name>
<dbReference type="PANTHER" id="PTHR13243:SF1">
    <property type="entry name" value="NUCLEOLAR PROTEIN 16"/>
    <property type="match status" value="1"/>
</dbReference>
<reference evidence="6 7" key="1">
    <citation type="submission" date="2024-02" db="EMBL/GenBank/DDBJ databases">
        <authorList>
            <person name="Daric V."/>
            <person name="Darras S."/>
        </authorList>
    </citation>
    <scope>NUCLEOTIDE SEQUENCE [LARGE SCALE GENOMIC DNA]</scope>
</reference>
<dbReference type="InterPro" id="IPR019002">
    <property type="entry name" value="Ribosome_biogenesis_Nop16"/>
</dbReference>
<evidence type="ECO:0000313" key="7">
    <source>
        <dbReference type="Proteomes" id="UP001642483"/>
    </source>
</evidence>
<proteinExistence type="inferred from homology"/>
<keyword evidence="7" id="KW-1185">Reference proteome</keyword>
<protein>
    <recommendedName>
        <fullName evidence="3">Nucleolar protein 16</fullName>
    </recommendedName>
</protein>
<dbReference type="PANTHER" id="PTHR13243">
    <property type="entry name" value="HSPC111 PROTEIN-RELATED"/>
    <property type="match status" value="1"/>
</dbReference>
<keyword evidence="4" id="KW-0539">Nucleus</keyword>
<comment type="caution">
    <text evidence="6">The sequence shown here is derived from an EMBL/GenBank/DDBJ whole genome shotgun (WGS) entry which is preliminary data.</text>
</comment>
<gene>
    <name evidence="6" type="ORF">CVLEPA_LOCUS20833</name>
</gene>
<evidence type="ECO:0000313" key="6">
    <source>
        <dbReference type="EMBL" id="CAK8688872.1"/>
    </source>
</evidence>
<organism evidence="6 7">
    <name type="scientific">Clavelina lepadiformis</name>
    <name type="common">Light-bulb sea squirt</name>
    <name type="synonym">Ascidia lepadiformis</name>
    <dbReference type="NCBI Taxonomy" id="159417"/>
    <lineage>
        <taxon>Eukaryota</taxon>
        <taxon>Metazoa</taxon>
        <taxon>Chordata</taxon>
        <taxon>Tunicata</taxon>
        <taxon>Ascidiacea</taxon>
        <taxon>Aplousobranchia</taxon>
        <taxon>Clavelinidae</taxon>
        <taxon>Clavelina</taxon>
    </lineage>
</organism>
<feature type="region of interest" description="Disordered" evidence="5">
    <location>
        <begin position="78"/>
        <end position="98"/>
    </location>
</feature>
<evidence type="ECO:0000256" key="5">
    <source>
        <dbReference type="SAM" id="MobiDB-lite"/>
    </source>
</evidence>
<accession>A0ABP0GC28</accession>
<comment type="subcellular location">
    <subcellularLocation>
        <location evidence="1">Nucleus</location>
        <location evidence="1">Nucleolus</location>
    </subcellularLocation>
</comment>
<evidence type="ECO:0000256" key="3">
    <source>
        <dbReference type="ARBA" id="ARBA00015522"/>
    </source>
</evidence>
<dbReference type="EMBL" id="CAWYQH010000108">
    <property type="protein sequence ID" value="CAK8688872.1"/>
    <property type="molecule type" value="Genomic_DNA"/>
</dbReference>
<evidence type="ECO:0000256" key="1">
    <source>
        <dbReference type="ARBA" id="ARBA00004604"/>
    </source>
</evidence>
<dbReference type="Pfam" id="PF09420">
    <property type="entry name" value="Nop16"/>
    <property type="match status" value="1"/>
</dbReference>
<evidence type="ECO:0000256" key="4">
    <source>
        <dbReference type="ARBA" id="ARBA00023242"/>
    </source>
</evidence>
<dbReference type="Proteomes" id="UP001642483">
    <property type="component" value="Unassembled WGS sequence"/>
</dbReference>